<feature type="active site" description="Proton acceptor" evidence="1">
    <location>
        <position position="208"/>
    </location>
</feature>
<dbReference type="Gene3D" id="2.60.120.700">
    <property type="entry name" value="Peptidase G1"/>
    <property type="match status" value="1"/>
</dbReference>
<feature type="signal peptide" evidence="3">
    <location>
        <begin position="1"/>
        <end position="18"/>
    </location>
</feature>
<dbReference type="PRINTS" id="PR00977">
    <property type="entry name" value="SCYTLDPTASE"/>
</dbReference>
<dbReference type="InterPro" id="IPR000250">
    <property type="entry name" value="Peptidase_G1"/>
</dbReference>
<evidence type="ECO:0000313" key="4">
    <source>
        <dbReference type="EMBL" id="CEO56083.1"/>
    </source>
</evidence>
<evidence type="ECO:0000256" key="2">
    <source>
        <dbReference type="SAM" id="MobiDB-lite"/>
    </source>
</evidence>
<dbReference type="SUPFAM" id="SSF49899">
    <property type="entry name" value="Concanavalin A-like lectins/glucanases"/>
    <property type="match status" value="1"/>
</dbReference>
<reference evidence="4" key="1">
    <citation type="submission" date="2015-01" db="EMBL/GenBank/DDBJ databases">
        <authorList>
            <person name="Durling Mikael"/>
        </authorList>
    </citation>
    <scope>NUCLEOTIDE SEQUENCE</scope>
</reference>
<feature type="chain" id="PRO_5002132155" description="Aspergillopepsin" evidence="3">
    <location>
        <begin position="19"/>
        <end position="274"/>
    </location>
</feature>
<sequence length="274" mass="28700">MKFPSIALTLLFASGSLAAMGTATRRARNLEKIAERAGNPRQSQPKSPVLDSTDSEEPDNSAHVEYSSNWAGAVLIGTGYNSVTATINVPKPSIPSGGSSKTTYYASAWVGIDGDTCDTAILQTGIDVGVQGSSYVYEAWYEWYPDYSYTFSGFSLSAGDSVQITVKATSSSAGTATISNLSTGKSVSHSFSGESNKLCEYNAEWIVEDFSSGNSLVPFANFGEFVFTGASATTTSGTTVGVSGSTIMDIKQNSKVLTSCGVSGSNEVYCDYTG</sequence>
<organism evidence="4">
    <name type="scientific">Bionectria ochroleuca</name>
    <name type="common">Gliocladium roseum</name>
    <dbReference type="NCBI Taxonomy" id="29856"/>
    <lineage>
        <taxon>Eukaryota</taxon>
        <taxon>Fungi</taxon>
        <taxon>Dikarya</taxon>
        <taxon>Ascomycota</taxon>
        <taxon>Pezizomycotina</taxon>
        <taxon>Sordariomycetes</taxon>
        <taxon>Hypocreomycetidae</taxon>
        <taxon>Hypocreales</taxon>
        <taxon>Bionectriaceae</taxon>
        <taxon>Clonostachys</taxon>
    </lineage>
</organism>
<keyword evidence="3" id="KW-0732">Signal</keyword>
<dbReference type="InterPro" id="IPR013320">
    <property type="entry name" value="ConA-like_dom_sf"/>
</dbReference>
<dbReference type="PANTHER" id="PTHR37536">
    <property type="entry name" value="PUTATIVE (AFU_ORTHOLOGUE AFUA_3G02970)-RELATED"/>
    <property type="match status" value="1"/>
</dbReference>
<evidence type="ECO:0008006" key="5">
    <source>
        <dbReference type="Google" id="ProtNLM"/>
    </source>
</evidence>
<dbReference type="CDD" id="cd13426">
    <property type="entry name" value="Peptidase_G1"/>
    <property type="match status" value="1"/>
</dbReference>
<dbReference type="GO" id="GO:0006508">
    <property type="term" value="P:proteolysis"/>
    <property type="evidence" value="ECO:0007669"/>
    <property type="project" value="InterPro"/>
</dbReference>
<dbReference type="InterPro" id="IPR038656">
    <property type="entry name" value="Peptidase_G1_sf"/>
</dbReference>
<evidence type="ECO:0000256" key="3">
    <source>
        <dbReference type="SAM" id="SignalP"/>
    </source>
</evidence>
<dbReference type="EMBL" id="CDPU01000061">
    <property type="protein sequence ID" value="CEO56083.1"/>
    <property type="molecule type" value="Genomic_DNA"/>
</dbReference>
<dbReference type="PANTHER" id="PTHR37536:SF1">
    <property type="entry name" value="ASPERGILLOPEPSIN, PUTAITVE (AFU_ORTHOLOGUE AFUA_7G01200)"/>
    <property type="match status" value="1"/>
</dbReference>
<evidence type="ECO:0000256" key="1">
    <source>
        <dbReference type="PIRSR" id="PIRSR600250-50"/>
    </source>
</evidence>
<accession>A0A0B7KES3</accession>
<dbReference type="GO" id="GO:0070007">
    <property type="term" value="F:glutamic-type endopeptidase activity"/>
    <property type="evidence" value="ECO:0007669"/>
    <property type="project" value="InterPro"/>
</dbReference>
<dbReference type="AlphaFoldDB" id="A0A0B7KES3"/>
<gene>
    <name evidence="4" type="ORF">BN869_000012141_1</name>
</gene>
<name>A0A0B7KES3_BIOOC</name>
<feature type="compositionally biased region" description="Polar residues" evidence="2">
    <location>
        <begin position="40"/>
        <end position="52"/>
    </location>
</feature>
<dbReference type="Pfam" id="PF01828">
    <property type="entry name" value="Peptidase_A4"/>
    <property type="match status" value="1"/>
</dbReference>
<proteinExistence type="predicted"/>
<feature type="region of interest" description="Disordered" evidence="2">
    <location>
        <begin position="33"/>
        <end position="63"/>
    </location>
</feature>
<protein>
    <recommendedName>
        <fullName evidence="5">Aspergillopepsin</fullName>
    </recommendedName>
</protein>